<reference evidence="11" key="1">
    <citation type="submission" date="2019-08" db="EMBL/GenBank/DDBJ databases">
        <title>The genome of the North American firefly Photinus pyralis.</title>
        <authorList>
            <consortium name="Photinus pyralis genome working group"/>
            <person name="Fallon T.R."/>
            <person name="Sander Lower S.E."/>
            <person name="Weng J.-K."/>
        </authorList>
    </citation>
    <scope>NUCLEOTIDE SEQUENCE</scope>
    <source>
        <strain evidence="11">TRF0915ILg1</strain>
        <tissue evidence="11">Whole body</tissue>
    </source>
</reference>
<dbReference type="EMBL" id="VTPC01001768">
    <property type="protein sequence ID" value="KAF2901231.1"/>
    <property type="molecule type" value="Genomic_DNA"/>
</dbReference>
<accession>A0A8K0GJ37</accession>
<dbReference type="GO" id="GO:0000977">
    <property type="term" value="F:RNA polymerase II transcription regulatory region sequence-specific DNA binding"/>
    <property type="evidence" value="ECO:0007669"/>
    <property type="project" value="TreeGrafter"/>
</dbReference>
<evidence type="ECO:0000256" key="7">
    <source>
        <dbReference type="ARBA" id="ARBA00023242"/>
    </source>
</evidence>
<keyword evidence="7" id="KW-0539">Nucleus</keyword>
<feature type="compositionally biased region" description="Basic and acidic residues" evidence="9">
    <location>
        <begin position="470"/>
        <end position="482"/>
    </location>
</feature>
<dbReference type="FunFam" id="3.30.160.60:FF:000045">
    <property type="entry name" value="ZFP69 zinc finger protein B"/>
    <property type="match status" value="1"/>
</dbReference>
<evidence type="ECO:0000259" key="10">
    <source>
        <dbReference type="PROSITE" id="PS50157"/>
    </source>
</evidence>
<feature type="region of interest" description="Disordered" evidence="9">
    <location>
        <begin position="196"/>
        <end position="223"/>
    </location>
</feature>
<dbReference type="GO" id="GO:0005634">
    <property type="term" value="C:nucleus"/>
    <property type="evidence" value="ECO:0007669"/>
    <property type="project" value="UniProtKB-SubCell"/>
</dbReference>
<keyword evidence="2" id="KW-0479">Metal-binding</keyword>
<keyword evidence="4 8" id="KW-0863">Zinc-finger</keyword>
<protein>
    <recommendedName>
        <fullName evidence="10">C2H2-type domain-containing protein</fullName>
    </recommendedName>
</protein>
<evidence type="ECO:0000256" key="6">
    <source>
        <dbReference type="ARBA" id="ARBA00023125"/>
    </source>
</evidence>
<feature type="compositionally biased region" description="Basic and acidic residues" evidence="9">
    <location>
        <begin position="248"/>
        <end position="268"/>
    </location>
</feature>
<dbReference type="Pfam" id="PF00096">
    <property type="entry name" value="zf-C2H2"/>
    <property type="match status" value="2"/>
</dbReference>
<feature type="domain" description="C2H2-type" evidence="10">
    <location>
        <begin position="8"/>
        <end position="35"/>
    </location>
</feature>
<dbReference type="PROSITE" id="PS50157">
    <property type="entry name" value="ZINC_FINGER_C2H2_2"/>
    <property type="match status" value="4"/>
</dbReference>
<feature type="region of interest" description="Disordered" evidence="9">
    <location>
        <begin position="305"/>
        <end position="333"/>
    </location>
</feature>
<dbReference type="InterPro" id="IPR036236">
    <property type="entry name" value="Znf_C2H2_sf"/>
</dbReference>
<sequence length="530" mass="60586">MHTSETPFTCVTCGEGFHLRNELNHHMATHDVLSPSTPGKHLSCSECGSCFNNPEALALHVKLHSGDASFVNDLCTLTANLQSSSFPGHNNSNNNNSHSNKSIKNENTIQKVKSHICKFCSRAFSAKHGLQQHNKRHPDGTCALKSHICDICNKAFYQKNHLLLHQRQHMDVSMRHPNYSKIKSNEDDNENIYEQHSQEPKTLSHNGNNKSLNSMELTSNANLTDKRPNYLSYYEAYTIPKYQTSAKPDNREPCSSESSPEERKETFSKNHPLLHQRQHMDVNMRHSNYSKTKTSQDDNENIYEQHSQEPKSLSHNGNNKSLNSMELTSNANLTEKRPSYLSYYEGYTIPKYQTSPKPDNREPCSSESSPEERKEAFSKNDCLDNHSDSHRLENLRNVDAKMQISSEIISDMNRNSNGNKSLNPIELTSNTDLTDKRPSYLSYYEDYTIPKYQTSPKPDNQEPCSSESSPEERKEAFPKNHYLENHSDSYRLENLRNVDVKMQISSEIVSDINRSKNDDNFTVTSQTVVQ</sequence>
<dbReference type="GO" id="GO:0008270">
    <property type="term" value="F:zinc ion binding"/>
    <property type="evidence" value="ECO:0007669"/>
    <property type="project" value="UniProtKB-KW"/>
</dbReference>
<dbReference type="PROSITE" id="PS00028">
    <property type="entry name" value="ZINC_FINGER_C2H2_1"/>
    <property type="match status" value="4"/>
</dbReference>
<evidence type="ECO:0000256" key="2">
    <source>
        <dbReference type="ARBA" id="ARBA00022723"/>
    </source>
</evidence>
<gene>
    <name evidence="11" type="ORF">ILUMI_04955</name>
</gene>
<dbReference type="AlphaFoldDB" id="A0A8K0GJ37"/>
<dbReference type="Proteomes" id="UP000801492">
    <property type="component" value="Unassembled WGS sequence"/>
</dbReference>
<keyword evidence="6" id="KW-0238">DNA-binding</keyword>
<dbReference type="OrthoDB" id="8117402at2759"/>
<dbReference type="PANTHER" id="PTHR24379">
    <property type="entry name" value="KRAB AND ZINC FINGER DOMAIN-CONTAINING"/>
    <property type="match status" value="1"/>
</dbReference>
<evidence type="ECO:0000256" key="5">
    <source>
        <dbReference type="ARBA" id="ARBA00022833"/>
    </source>
</evidence>
<evidence type="ECO:0000256" key="4">
    <source>
        <dbReference type="ARBA" id="ARBA00022771"/>
    </source>
</evidence>
<feature type="region of interest" description="Disordered" evidence="9">
    <location>
        <begin position="244"/>
        <end position="283"/>
    </location>
</feature>
<evidence type="ECO:0000313" key="12">
    <source>
        <dbReference type="Proteomes" id="UP000801492"/>
    </source>
</evidence>
<feature type="compositionally biased region" description="Polar residues" evidence="9">
    <location>
        <begin position="411"/>
        <end position="432"/>
    </location>
</feature>
<organism evidence="11 12">
    <name type="scientific">Ignelater luminosus</name>
    <name type="common">Cucubano</name>
    <name type="synonym">Pyrophorus luminosus</name>
    <dbReference type="NCBI Taxonomy" id="2038154"/>
    <lineage>
        <taxon>Eukaryota</taxon>
        <taxon>Metazoa</taxon>
        <taxon>Ecdysozoa</taxon>
        <taxon>Arthropoda</taxon>
        <taxon>Hexapoda</taxon>
        <taxon>Insecta</taxon>
        <taxon>Pterygota</taxon>
        <taxon>Neoptera</taxon>
        <taxon>Endopterygota</taxon>
        <taxon>Coleoptera</taxon>
        <taxon>Polyphaga</taxon>
        <taxon>Elateriformia</taxon>
        <taxon>Elateroidea</taxon>
        <taxon>Elateridae</taxon>
        <taxon>Agrypninae</taxon>
        <taxon>Pyrophorini</taxon>
        <taxon>Ignelater</taxon>
    </lineage>
</organism>
<feature type="compositionally biased region" description="Basic and acidic residues" evidence="9">
    <location>
        <begin position="358"/>
        <end position="388"/>
    </location>
</feature>
<proteinExistence type="predicted"/>
<comment type="subcellular location">
    <subcellularLocation>
        <location evidence="1">Nucleus</location>
    </subcellularLocation>
</comment>
<evidence type="ECO:0000256" key="3">
    <source>
        <dbReference type="ARBA" id="ARBA00022737"/>
    </source>
</evidence>
<feature type="region of interest" description="Disordered" evidence="9">
    <location>
        <begin position="350"/>
        <end position="388"/>
    </location>
</feature>
<evidence type="ECO:0000256" key="1">
    <source>
        <dbReference type="ARBA" id="ARBA00004123"/>
    </source>
</evidence>
<keyword evidence="3" id="KW-0677">Repeat</keyword>
<dbReference type="Gene3D" id="3.30.160.60">
    <property type="entry name" value="Classic Zinc Finger"/>
    <property type="match status" value="3"/>
</dbReference>
<dbReference type="SMART" id="SM00355">
    <property type="entry name" value="ZnF_C2H2"/>
    <property type="match status" value="4"/>
</dbReference>
<dbReference type="InterPro" id="IPR013087">
    <property type="entry name" value="Znf_C2H2_type"/>
</dbReference>
<dbReference type="GO" id="GO:0000981">
    <property type="term" value="F:DNA-binding transcription factor activity, RNA polymerase II-specific"/>
    <property type="evidence" value="ECO:0007669"/>
    <property type="project" value="TreeGrafter"/>
</dbReference>
<dbReference type="FunFam" id="3.30.160.60:FF:000100">
    <property type="entry name" value="Zinc finger 45-like"/>
    <property type="match status" value="1"/>
</dbReference>
<evidence type="ECO:0000256" key="9">
    <source>
        <dbReference type="SAM" id="MobiDB-lite"/>
    </source>
</evidence>
<feature type="domain" description="C2H2-type" evidence="10">
    <location>
        <begin position="147"/>
        <end position="169"/>
    </location>
</feature>
<feature type="domain" description="C2H2-type" evidence="10">
    <location>
        <begin position="115"/>
        <end position="137"/>
    </location>
</feature>
<evidence type="ECO:0000256" key="8">
    <source>
        <dbReference type="PROSITE-ProRule" id="PRU00042"/>
    </source>
</evidence>
<comment type="caution">
    <text evidence="11">The sequence shown here is derived from an EMBL/GenBank/DDBJ whole genome shotgun (WGS) entry which is preliminary data.</text>
</comment>
<feature type="domain" description="C2H2-type" evidence="10">
    <location>
        <begin position="42"/>
        <end position="69"/>
    </location>
</feature>
<evidence type="ECO:0000313" key="11">
    <source>
        <dbReference type="EMBL" id="KAF2901231.1"/>
    </source>
</evidence>
<dbReference type="PANTHER" id="PTHR24379:SF122">
    <property type="entry name" value="SIMILAR TO ZINC FINGER PROTEIN 84 (HPF2)"/>
    <property type="match status" value="1"/>
</dbReference>
<keyword evidence="12" id="KW-1185">Reference proteome</keyword>
<keyword evidence="5" id="KW-0862">Zinc</keyword>
<name>A0A8K0GJ37_IGNLU</name>
<dbReference type="SUPFAM" id="SSF57667">
    <property type="entry name" value="beta-beta-alpha zinc fingers"/>
    <property type="match status" value="3"/>
</dbReference>
<feature type="region of interest" description="Disordered" evidence="9">
    <location>
        <begin position="411"/>
        <end position="482"/>
    </location>
</feature>